<organism evidence="1 2">
    <name type="scientific">Arcicella rosea</name>
    <dbReference type="NCBI Taxonomy" id="502909"/>
    <lineage>
        <taxon>Bacteria</taxon>
        <taxon>Pseudomonadati</taxon>
        <taxon>Bacteroidota</taxon>
        <taxon>Cytophagia</taxon>
        <taxon>Cytophagales</taxon>
        <taxon>Flectobacillaceae</taxon>
        <taxon>Arcicella</taxon>
    </lineage>
</organism>
<reference evidence="1 2" key="1">
    <citation type="submission" date="2020-08" db="EMBL/GenBank/DDBJ databases">
        <title>Functional genomics of gut bacteria from endangered species of beetles.</title>
        <authorList>
            <person name="Carlos-Shanley C."/>
        </authorList>
    </citation>
    <scope>NUCLEOTIDE SEQUENCE [LARGE SCALE GENOMIC DNA]</scope>
    <source>
        <strain evidence="1 2">S00070</strain>
    </source>
</reference>
<comment type="caution">
    <text evidence="1">The sequence shown here is derived from an EMBL/GenBank/DDBJ whole genome shotgun (WGS) entry which is preliminary data.</text>
</comment>
<gene>
    <name evidence="1" type="ORF">HNP25_002861</name>
</gene>
<dbReference type="AlphaFoldDB" id="A0A841EU75"/>
<proteinExistence type="predicted"/>
<name>A0A841EU75_9BACT</name>
<keyword evidence="2" id="KW-1185">Reference proteome</keyword>
<dbReference type="Proteomes" id="UP000524404">
    <property type="component" value="Unassembled WGS sequence"/>
</dbReference>
<dbReference type="EMBL" id="JACHKT010000020">
    <property type="protein sequence ID" value="MBB6004198.1"/>
    <property type="molecule type" value="Genomic_DNA"/>
</dbReference>
<dbReference type="RefSeq" id="WP_184135057.1">
    <property type="nucleotide sequence ID" value="NZ_JACHKT010000020.1"/>
</dbReference>
<protein>
    <submittedName>
        <fullName evidence="1">Uncharacterized protein</fullName>
    </submittedName>
</protein>
<sequence>MVPAQKLTNLQLELVKLFSYKVTDSQLIEIKLLLGNYFAEKASEEMDKLWDDNNWTEETMKEWSNEHLRTSYTL</sequence>
<evidence type="ECO:0000313" key="1">
    <source>
        <dbReference type="EMBL" id="MBB6004198.1"/>
    </source>
</evidence>
<evidence type="ECO:0000313" key="2">
    <source>
        <dbReference type="Proteomes" id="UP000524404"/>
    </source>
</evidence>
<accession>A0A841EU75</accession>